<dbReference type="SUPFAM" id="SSF56935">
    <property type="entry name" value="Porins"/>
    <property type="match status" value="1"/>
</dbReference>
<dbReference type="OrthoDB" id="314848at2"/>
<dbReference type="Proteomes" id="UP000287502">
    <property type="component" value="Chromosome"/>
</dbReference>
<keyword evidence="3" id="KW-1185">Reference proteome</keyword>
<name>A0A3R5X4R6_9BACT</name>
<dbReference type="Gene3D" id="2.40.160.10">
    <property type="entry name" value="Porin"/>
    <property type="match status" value="1"/>
</dbReference>
<dbReference type="Pfam" id="PF07396">
    <property type="entry name" value="Porin_O_P"/>
    <property type="match status" value="1"/>
</dbReference>
<dbReference type="EMBL" id="CP035108">
    <property type="protein sequence ID" value="QAR34414.1"/>
    <property type="molecule type" value="Genomic_DNA"/>
</dbReference>
<dbReference type="InterPro" id="IPR023614">
    <property type="entry name" value="Porin_dom_sf"/>
</dbReference>
<proteinExistence type="predicted"/>
<keyword evidence="1" id="KW-0732">Signal</keyword>
<sequence>MRNIKFFTFFLVVMLMAGSAFAFKPIELGDGKYLKFFYEGQFGVTMRNTGSGDQGEDDTADFNFRRNRFGFIGTYNDKLSFYLQTEYLDDKAVNPLGVKDSLTDDENFYVLDAQIRYAQNNAFNVTLGKFKHNLTRENLEGCFTPLNFDRSLFVAAPFKTSRDYGVAVWGNLADDYLQYRLDVMEGRESGGEGDEGSYVPNSGFRYTGRLHFTMFDKETGYGYQGSYLGEKKVLTVGGSYQYEADVAYGDTTNRTDEVDYSAYSLDFFAEMPTAAGTFTLSGAYLDIDLDDLHKGADPDSALTDNVAAGTFNGANGQREGYYVKAGYMLPMNVGPGKLQLFGRYDSFEYAMLNGYTDNTVDFYAFGANYYLAGNDIKIVGQYSITDFDEEVGADTNKQDYDTFEMFLQVRF</sequence>
<gene>
    <name evidence="2" type="ORF">EP073_13700</name>
</gene>
<evidence type="ECO:0000313" key="3">
    <source>
        <dbReference type="Proteomes" id="UP000287502"/>
    </source>
</evidence>
<feature type="chain" id="PRO_5018642238" evidence="1">
    <location>
        <begin position="23"/>
        <end position="411"/>
    </location>
</feature>
<accession>A0A3R5X4R6</accession>
<organism evidence="2 3">
    <name type="scientific">Geovibrio thiophilus</name>
    <dbReference type="NCBI Taxonomy" id="139438"/>
    <lineage>
        <taxon>Bacteria</taxon>
        <taxon>Pseudomonadati</taxon>
        <taxon>Deferribacterota</taxon>
        <taxon>Deferribacteres</taxon>
        <taxon>Deferribacterales</taxon>
        <taxon>Geovibrionaceae</taxon>
        <taxon>Geovibrio</taxon>
    </lineage>
</organism>
<dbReference type="NCBIfam" id="NF040900">
    <property type="entry name" value="porin_ExtI"/>
    <property type="match status" value="1"/>
</dbReference>
<feature type="signal peptide" evidence="1">
    <location>
        <begin position="1"/>
        <end position="22"/>
    </location>
</feature>
<evidence type="ECO:0000256" key="1">
    <source>
        <dbReference type="SAM" id="SignalP"/>
    </source>
</evidence>
<protein>
    <submittedName>
        <fullName evidence="2">Porin</fullName>
    </submittedName>
</protein>
<dbReference type="AlphaFoldDB" id="A0A3R5X4R6"/>
<reference evidence="2 3" key="1">
    <citation type="submission" date="2019-01" db="EMBL/GenBank/DDBJ databases">
        <title>Geovibrio thiophilus DSM 11263, complete genome.</title>
        <authorList>
            <person name="Spring S."/>
            <person name="Bunk B."/>
            <person name="Sproer C."/>
        </authorList>
    </citation>
    <scope>NUCLEOTIDE SEQUENCE [LARGE SCALE GENOMIC DNA]</scope>
    <source>
        <strain evidence="2 3">DSM 11263</strain>
    </source>
</reference>
<evidence type="ECO:0000313" key="2">
    <source>
        <dbReference type="EMBL" id="QAR34414.1"/>
    </source>
</evidence>
<dbReference type="RefSeq" id="WP_128467719.1">
    <property type="nucleotide sequence ID" value="NZ_CP035108.1"/>
</dbReference>
<dbReference type="KEGG" id="gtl:EP073_13700"/>
<dbReference type="InterPro" id="IPR010870">
    <property type="entry name" value="Porin_O/P"/>
</dbReference>